<organism evidence="2 3">
    <name type="scientific">Lactuca sativa</name>
    <name type="common">Garden lettuce</name>
    <dbReference type="NCBI Taxonomy" id="4236"/>
    <lineage>
        <taxon>Eukaryota</taxon>
        <taxon>Viridiplantae</taxon>
        <taxon>Streptophyta</taxon>
        <taxon>Embryophyta</taxon>
        <taxon>Tracheophyta</taxon>
        <taxon>Spermatophyta</taxon>
        <taxon>Magnoliopsida</taxon>
        <taxon>eudicotyledons</taxon>
        <taxon>Gunneridae</taxon>
        <taxon>Pentapetalae</taxon>
        <taxon>asterids</taxon>
        <taxon>campanulids</taxon>
        <taxon>Asterales</taxon>
        <taxon>Asteraceae</taxon>
        <taxon>Cichorioideae</taxon>
        <taxon>Cichorieae</taxon>
        <taxon>Lactucinae</taxon>
        <taxon>Lactuca</taxon>
    </lineage>
</organism>
<proteinExistence type="predicted"/>
<evidence type="ECO:0008006" key="4">
    <source>
        <dbReference type="Google" id="ProtNLM"/>
    </source>
</evidence>
<evidence type="ECO:0000313" key="3">
    <source>
        <dbReference type="Proteomes" id="UP000235145"/>
    </source>
</evidence>
<feature type="region of interest" description="Disordered" evidence="1">
    <location>
        <begin position="175"/>
        <end position="213"/>
    </location>
</feature>
<reference evidence="2 3" key="1">
    <citation type="journal article" date="2017" name="Nat. Commun.">
        <title>Genome assembly with in vitro proximity ligation data and whole-genome triplication in lettuce.</title>
        <authorList>
            <person name="Reyes-Chin-Wo S."/>
            <person name="Wang Z."/>
            <person name="Yang X."/>
            <person name="Kozik A."/>
            <person name="Arikit S."/>
            <person name="Song C."/>
            <person name="Xia L."/>
            <person name="Froenicke L."/>
            <person name="Lavelle D.O."/>
            <person name="Truco M.J."/>
            <person name="Xia R."/>
            <person name="Zhu S."/>
            <person name="Xu C."/>
            <person name="Xu H."/>
            <person name="Xu X."/>
            <person name="Cox K."/>
            <person name="Korf I."/>
            <person name="Meyers B.C."/>
            <person name="Michelmore R.W."/>
        </authorList>
    </citation>
    <scope>NUCLEOTIDE SEQUENCE [LARGE SCALE GENOMIC DNA]</scope>
    <source>
        <strain evidence="3">cv. Salinas</strain>
        <tissue evidence="2">Seedlings</tissue>
    </source>
</reference>
<dbReference type="Proteomes" id="UP000235145">
    <property type="component" value="Unassembled WGS sequence"/>
</dbReference>
<dbReference type="InterPro" id="IPR052579">
    <property type="entry name" value="Zinc_finger_SWIM"/>
</dbReference>
<evidence type="ECO:0000313" key="2">
    <source>
        <dbReference type="EMBL" id="KAJ0203172.1"/>
    </source>
</evidence>
<evidence type="ECO:0000256" key="1">
    <source>
        <dbReference type="SAM" id="MobiDB-lite"/>
    </source>
</evidence>
<dbReference type="EMBL" id="NBSK02000005">
    <property type="protein sequence ID" value="KAJ0203172.1"/>
    <property type="molecule type" value="Genomic_DNA"/>
</dbReference>
<dbReference type="PANTHER" id="PTHR31569">
    <property type="entry name" value="SWIM-TYPE DOMAIN-CONTAINING PROTEIN"/>
    <property type="match status" value="1"/>
</dbReference>
<feature type="compositionally biased region" description="Polar residues" evidence="1">
    <location>
        <begin position="176"/>
        <end position="186"/>
    </location>
</feature>
<sequence length="332" mass="39157">MHSSTRRSYLENYALLQSLLEDYLVLFNYLNQTWLDKYKEMFVSLWTNKVLHLGNHMNNRVESQLARFKNYLDSNHSKLHRFFEYIDKTAKCGCNLRRTYAHEILFYYNTGQQYPWSQLIFFRKLEVEKVVLVTQKDESTFDDEADLFKKSYNKQSNNVKANYLQKIMNIRKASPTIASQPAVRTNTRGRPRASTKPSQAKPPVLPSQDPRRHSYFTYAPDYLGSNMIDLNQKPEPGRHSSYSFGESSMFNQEPTYQRSYFDHALIDDISRDGHCGFRAVAIALGYSEDYWHQIRKDLYRELLMHIDDYRVDFANDINTISETLNFYGTPVI</sequence>
<keyword evidence="3" id="KW-1185">Reference proteome</keyword>
<dbReference type="AlphaFoldDB" id="A0A9R1VE74"/>
<protein>
    <recommendedName>
        <fullName evidence="4">OTU domain-containing protein</fullName>
    </recommendedName>
</protein>
<gene>
    <name evidence="2" type="ORF">LSAT_V11C500251170</name>
</gene>
<dbReference type="PANTHER" id="PTHR31569:SF4">
    <property type="entry name" value="SWIM-TYPE DOMAIN-CONTAINING PROTEIN"/>
    <property type="match status" value="1"/>
</dbReference>
<dbReference type="CDD" id="cd22744">
    <property type="entry name" value="OTU"/>
    <property type="match status" value="1"/>
</dbReference>
<comment type="caution">
    <text evidence="2">The sequence shown here is derived from an EMBL/GenBank/DDBJ whole genome shotgun (WGS) entry which is preliminary data.</text>
</comment>
<accession>A0A9R1VE74</accession>
<name>A0A9R1VE74_LACSA</name>